<name>X0Y467_9ZZZZ</name>
<dbReference type="InterPro" id="IPR050572">
    <property type="entry name" value="Fe-S_Ferredoxin"/>
</dbReference>
<keyword evidence="4" id="KW-0677">Repeat</keyword>
<proteinExistence type="predicted"/>
<keyword evidence="1" id="KW-0813">Transport</keyword>
<keyword evidence="6" id="KW-0408">Iron</keyword>
<gene>
    <name evidence="9" type="ORF">S01H1_62951</name>
</gene>
<keyword evidence="5" id="KW-0249">Electron transport</keyword>
<dbReference type="InterPro" id="IPR017896">
    <property type="entry name" value="4Fe4S_Fe-S-bd"/>
</dbReference>
<dbReference type="Gene3D" id="3.30.70.20">
    <property type="match status" value="2"/>
</dbReference>
<evidence type="ECO:0000256" key="2">
    <source>
        <dbReference type="ARBA" id="ARBA00022485"/>
    </source>
</evidence>
<dbReference type="GO" id="GO:0046872">
    <property type="term" value="F:metal ion binding"/>
    <property type="evidence" value="ECO:0007669"/>
    <property type="project" value="UniProtKB-KW"/>
</dbReference>
<dbReference type="PANTHER" id="PTHR43687">
    <property type="entry name" value="ADENYLYLSULFATE REDUCTASE, BETA SUBUNIT"/>
    <property type="match status" value="1"/>
</dbReference>
<dbReference type="AlphaFoldDB" id="X0Y467"/>
<protein>
    <recommendedName>
        <fullName evidence="8">4Fe-4S ferredoxin-type domain-containing protein</fullName>
    </recommendedName>
</protein>
<keyword evidence="3" id="KW-0479">Metal-binding</keyword>
<accession>X0Y467</accession>
<feature type="domain" description="4Fe-4S ferredoxin-type" evidence="8">
    <location>
        <begin position="99"/>
        <end position="128"/>
    </location>
</feature>
<organism evidence="9">
    <name type="scientific">marine sediment metagenome</name>
    <dbReference type="NCBI Taxonomy" id="412755"/>
    <lineage>
        <taxon>unclassified sequences</taxon>
        <taxon>metagenomes</taxon>
        <taxon>ecological metagenomes</taxon>
    </lineage>
</organism>
<reference evidence="9" key="1">
    <citation type="journal article" date="2014" name="Front. Microbiol.">
        <title>High frequency of phylogenetically diverse reductive dehalogenase-homologous genes in deep subseafloor sedimentary metagenomes.</title>
        <authorList>
            <person name="Kawai M."/>
            <person name="Futagami T."/>
            <person name="Toyoda A."/>
            <person name="Takaki Y."/>
            <person name="Nishi S."/>
            <person name="Hori S."/>
            <person name="Arai W."/>
            <person name="Tsubouchi T."/>
            <person name="Morono Y."/>
            <person name="Uchiyama I."/>
            <person name="Ito T."/>
            <person name="Fujiyama A."/>
            <person name="Inagaki F."/>
            <person name="Takami H."/>
        </authorList>
    </citation>
    <scope>NUCLEOTIDE SEQUENCE</scope>
    <source>
        <strain evidence="9">Expedition CK06-06</strain>
    </source>
</reference>
<dbReference type="InterPro" id="IPR017900">
    <property type="entry name" value="4Fe4S_Fe_S_CS"/>
</dbReference>
<sequence>YTLKREIQIRPDFLILASAVVPKDGDTLARLFKIPLNEDGFFVEAHVKLRPVDFATDGVFLCGLAHSPKSIDESITQAQAASSRAVTLLAQKTIYSSGVVAVVNADYCSSCGVCVAICPYKAPGFDEKTGVAEINPVLCKGCGLCVASCRSGAIHLNGFDEGQIMAMIA</sequence>
<feature type="domain" description="4Fe-4S ferredoxin-type" evidence="8">
    <location>
        <begin position="130"/>
        <end position="159"/>
    </location>
</feature>
<evidence type="ECO:0000256" key="5">
    <source>
        <dbReference type="ARBA" id="ARBA00022982"/>
    </source>
</evidence>
<dbReference type="Pfam" id="PF13237">
    <property type="entry name" value="Fer4_10"/>
    <property type="match status" value="1"/>
</dbReference>
<evidence type="ECO:0000256" key="1">
    <source>
        <dbReference type="ARBA" id="ARBA00022448"/>
    </source>
</evidence>
<keyword evidence="2" id="KW-0004">4Fe-4S</keyword>
<dbReference type="SUPFAM" id="SSF54862">
    <property type="entry name" value="4Fe-4S ferredoxins"/>
    <property type="match status" value="1"/>
</dbReference>
<evidence type="ECO:0000256" key="4">
    <source>
        <dbReference type="ARBA" id="ARBA00022737"/>
    </source>
</evidence>
<evidence type="ECO:0000256" key="7">
    <source>
        <dbReference type="ARBA" id="ARBA00023014"/>
    </source>
</evidence>
<evidence type="ECO:0000313" key="9">
    <source>
        <dbReference type="EMBL" id="GAG31651.1"/>
    </source>
</evidence>
<keyword evidence="7" id="KW-0411">Iron-sulfur</keyword>
<dbReference type="PROSITE" id="PS51379">
    <property type="entry name" value="4FE4S_FER_2"/>
    <property type="match status" value="2"/>
</dbReference>
<evidence type="ECO:0000256" key="3">
    <source>
        <dbReference type="ARBA" id="ARBA00022723"/>
    </source>
</evidence>
<dbReference type="PANTHER" id="PTHR43687:SF6">
    <property type="entry name" value="L-ASPARTATE SEMIALDEHYDE SULFURTRANSFERASE IRON-SULFUR SUBUNIT"/>
    <property type="match status" value="1"/>
</dbReference>
<comment type="caution">
    <text evidence="9">The sequence shown here is derived from an EMBL/GenBank/DDBJ whole genome shotgun (WGS) entry which is preliminary data.</text>
</comment>
<dbReference type="GO" id="GO:0051539">
    <property type="term" value="F:4 iron, 4 sulfur cluster binding"/>
    <property type="evidence" value="ECO:0007669"/>
    <property type="project" value="UniProtKB-KW"/>
</dbReference>
<evidence type="ECO:0000259" key="8">
    <source>
        <dbReference type="PROSITE" id="PS51379"/>
    </source>
</evidence>
<dbReference type="PROSITE" id="PS00198">
    <property type="entry name" value="4FE4S_FER_1"/>
    <property type="match status" value="1"/>
</dbReference>
<dbReference type="EMBL" id="BARS01041385">
    <property type="protein sequence ID" value="GAG31651.1"/>
    <property type="molecule type" value="Genomic_DNA"/>
</dbReference>
<evidence type="ECO:0000256" key="6">
    <source>
        <dbReference type="ARBA" id="ARBA00023004"/>
    </source>
</evidence>
<feature type="non-terminal residue" evidence="9">
    <location>
        <position position="1"/>
    </location>
</feature>